<dbReference type="Pfam" id="PF22998">
    <property type="entry name" value="GNAT_LYC1-like"/>
    <property type="match status" value="1"/>
</dbReference>
<dbReference type="OrthoDB" id="2020070at2759"/>
<comment type="caution">
    <text evidence="2">The sequence shown here is derived from an EMBL/GenBank/DDBJ whole genome shotgun (WGS) entry which is preliminary data.</text>
</comment>
<dbReference type="Proteomes" id="UP000676310">
    <property type="component" value="Unassembled WGS sequence"/>
</dbReference>
<protein>
    <recommendedName>
        <fullName evidence="1">LYC1 C-terminal domain-containing protein</fullName>
    </recommendedName>
</protein>
<dbReference type="RefSeq" id="XP_043168217.1">
    <property type="nucleotide sequence ID" value="XM_043312282.1"/>
</dbReference>
<dbReference type="Gene3D" id="3.40.630.30">
    <property type="match status" value="1"/>
</dbReference>
<dbReference type="GeneID" id="67016359"/>
<dbReference type="InterPro" id="IPR053013">
    <property type="entry name" value="LAT"/>
</dbReference>
<name>A0A8J2I065_9PLEO</name>
<accession>A0A8J2I065</accession>
<gene>
    <name evidence="2" type="ORF">ALTATR162_LOCUS4667</name>
</gene>
<dbReference type="InterPro" id="IPR016181">
    <property type="entry name" value="Acyl_CoA_acyltransferase"/>
</dbReference>
<dbReference type="PANTHER" id="PTHR34815">
    <property type="entry name" value="LYSINE ACETYLTRANSFERASE"/>
    <property type="match status" value="1"/>
</dbReference>
<evidence type="ECO:0000313" key="3">
    <source>
        <dbReference type="Proteomes" id="UP000676310"/>
    </source>
</evidence>
<dbReference type="SUPFAM" id="SSF55729">
    <property type="entry name" value="Acyl-CoA N-acyltransferases (Nat)"/>
    <property type="match status" value="1"/>
</dbReference>
<dbReference type="EMBL" id="CAJRGZ010000017">
    <property type="protein sequence ID" value="CAG5156874.1"/>
    <property type="molecule type" value="Genomic_DNA"/>
</dbReference>
<keyword evidence="3" id="KW-1185">Reference proteome</keyword>
<evidence type="ECO:0000259" key="1">
    <source>
        <dbReference type="Pfam" id="PF22998"/>
    </source>
</evidence>
<feature type="domain" description="LYC1 C-terminal" evidence="1">
    <location>
        <begin position="180"/>
        <end position="404"/>
    </location>
</feature>
<proteinExistence type="predicted"/>
<dbReference type="InterPro" id="IPR055100">
    <property type="entry name" value="GNAT_LYC1-like"/>
</dbReference>
<organism evidence="2 3">
    <name type="scientific">Alternaria atra</name>
    <dbReference type="NCBI Taxonomy" id="119953"/>
    <lineage>
        <taxon>Eukaryota</taxon>
        <taxon>Fungi</taxon>
        <taxon>Dikarya</taxon>
        <taxon>Ascomycota</taxon>
        <taxon>Pezizomycotina</taxon>
        <taxon>Dothideomycetes</taxon>
        <taxon>Pleosporomycetidae</taxon>
        <taxon>Pleosporales</taxon>
        <taxon>Pleosporineae</taxon>
        <taxon>Pleosporaceae</taxon>
        <taxon>Alternaria</taxon>
        <taxon>Alternaria sect. Ulocladioides</taxon>
    </lineage>
</organism>
<dbReference type="AlphaFoldDB" id="A0A8J2I065"/>
<dbReference type="PANTHER" id="PTHR34815:SF4">
    <property type="entry name" value="N-ACETYLTRANSFERASE DOMAIN-CONTAINING PROTEIN"/>
    <property type="match status" value="1"/>
</dbReference>
<sequence>MAITPALENLNKGNAPSLALVHPTEAEKQIQFNLNGSEWRGALSLPAYLRREATLSEQTLTRDGGISYWILVDTSLPNNPLDPDSGTRLPLASCETYRKKALVWQKGELKEVICHGIGSVFCANHLRKRGYAQRMMTELGKALKTYQTEDGQECLFSILYSDIGKKFYNTFGWEPFTSSHVSIPATTSQDTSGLPTARPLYAGDLEELCKIDVASVRQSLESRPKDSNTAVALLPNIETIRWHHAREEFVGNELHGKKPEIKGAVVGTEKGKRIWCYWTRMWYNGNPAEAKGNTLHILRLVIEDGSWEGSSGSVNGGSENHSHDAAVAALLAMAQEEAQKWKMEHVEMWAPSPTALTAAKKLDPTAEVVHRDMESIACLQWYPEHDGPVADKIDWIANEKYGWC</sequence>
<reference evidence="2" key="1">
    <citation type="submission" date="2021-05" db="EMBL/GenBank/DDBJ databases">
        <authorList>
            <person name="Stam R."/>
        </authorList>
    </citation>
    <scope>NUCLEOTIDE SEQUENCE</scope>
    <source>
        <strain evidence="2">CS162</strain>
    </source>
</reference>
<evidence type="ECO:0000313" key="2">
    <source>
        <dbReference type="EMBL" id="CAG5156874.1"/>
    </source>
</evidence>